<accession>A0A223D620</accession>
<feature type="domain" description="Tetratrico peptide repeat group 5" evidence="2">
    <location>
        <begin position="42"/>
        <end position="154"/>
    </location>
</feature>
<evidence type="ECO:0000259" key="2">
    <source>
        <dbReference type="Pfam" id="PF12688"/>
    </source>
</evidence>
<keyword evidence="1" id="KW-0802">TPR repeat</keyword>
<dbReference type="InterPro" id="IPR011990">
    <property type="entry name" value="TPR-like_helical_dom_sf"/>
</dbReference>
<dbReference type="SMART" id="SM00028">
    <property type="entry name" value="TPR"/>
    <property type="match status" value="2"/>
</dbReference>
<dbReference type="InterPro" id="IPR019734">
    <property type="entry name" value="TPR_rpt"/>
</dbReference>
<evidence type="ECO:0000313" key="3">
    <source>
        <dbReference type="EMBL" id="ASS77042.1"/>
    </source>
</evidence>
<dbReference type="Proteomes" id="UP000214688">
    <property type="component" value="Chromosome"/>
</dbReference>
<dbReference type="RefSeq" id="WP_094238263.1">
    <property type="nucleotide sequence ID" value="NZ_CP022657.1"/>
</dbReference>
<dbReference type="SUPFAM" id="SSF48452">
    <property type="entry name" value="TPR-like"/>
    <property type="match status" value="1"/>
</dbReference>
<keyword evidence="4" id="KW-1185">Reference proteome</keyword>
<evidence type="ECO:0000313" key="4">
    <source>
        <dbReference type="Proteomes" id="UP000214688"/>
    </source>
</evidence>
<dbReference type="PROSITE" id="PS50005">
    <property type="entry name" value="TPR"/>
    <property type="match status" value="2"/>
</dbReference>
<feature type="repeat" description="TPR" evidence="1">
    <location>
        <begin position="74"/>
        <end position="107"/>
    </location>
</feature>
<proteinExistence type="predicted"/>
<evidence type="ECO:0000256" key="1">
    <source>
        <dbReference type="PROSITE-ProRule" id="PRU00339"/>
    </source>
</evidence>
<name>A0A223D620_9BACL</name>
<dbReference type="Gene3D" id="1.25.40.10">
    <property type="entry name" value="Tetratricopeptide repeat domain"/>
    <property type="match status" value="1"/>
</dbReference>
<gene>
    <name evidence="3" type="ORF">CIG75_20475</name>
</gene>
<dbReference type="InterPro" id="IPR041656">
    <property type="entry name" value="TPR_5"/>
</dbReference>
<dbReference type="EMBL" id="CP022657">
    <property type="protein sequence ID" value="ASS77042.1"/>
    <property type="molecule type" value="Genomic_DNA"/>
</dbReference>
<feature type="repeat" description="TPR" evidence="1">
    <location>
        <begin position="37"/>
        <end position="70"/>
    </location>
</feature>
<dbReference type="KEGG" id="tab:CIG75_20475"/>
<reference evidence="3 4" key="1">
    <citation type="journal article" date="2015" name="Int. J. Syst. Evol. Microbiol.">
        <title>Tumebacillus algifaecis sp. nov., isolated from decomposing algal scum.</title>
        <authorList>
            <person name="Wu Y.F."/>
            <person name="Zhang B."/>
            <person name="Xing P."/>
            <person name="Wu Q.L."/>
            <person name="Liu S.J."/>
        </authorList>
    </citation>
    <scope>NUCLEOTIDE SEQUENCE [LARGE SCALE GENOMIC DNA]</scope>
    <source>
        <strain evidence="3 4">THMBR28</strain>
    </source>
</reference>
<sequence>MSWQLEIEHGYELYRQGDHRATLAHFARLRDAYPEVAQVWNESGAMYDRMGEEEQAAPLYERALALGLAGEELLDCLICLGSTYRNISRIEDAVRCLEEAQRLEPGNLAVRAFLSLALVEAGRGVEAVQILGQTLLQESQDANLQRYARALGTYFAASGKQSENG</sequence>
<dbReference type="Pfam" id="PF12688">
    <property type="entry name" value="TPR_5"/>
    <property type="match status" value="1"/>
</dbReference>
<dbReference type="AlphaFoldDB" id="A0A223D620"/>
<dbReference type="OrthoDB" id="193829at2"/>
<organism evidence="3 4">
    <name type="scientific">Tumebacillus algifaecis</name>
    <dbReference type="NCBI Taxonomy" id="1214604"/>
    <lineage>
        <taxon>Bacteria</taxon>
        <taxon>Bacillati</taxon>
        <taxon>Bacillota</taxon>
        <taxon>Bacilli</taxon>
        <taxon>Bacillales</taxon>
        <taxon>Alicyclobacillaceae</taxon>
        <taxon>Tumebacillus</taxon>
    </lineage>
</organism>
<protein>
    <recommendedName>
        <fullName evidence="2">Tetratrico peptide repeat group 5 domain-containing protein</fullName>
    </recommendedName>
</protein>